<accession>A0A0G0MJC0</accession>
<sequence>MAKNICEAACALKISFLKKHNYLNGEYHNNTITWTNSSSGHKSRIGIVGGVYGHEPHFRLQYTHTFIDGERSDLDYRIEMTSTPCYFGGKRYWFVCPLMRDEKPCRRRVGVLYIVGKYYGCRLCHHLAYQSQQKTHTGRIGMFNKYLFNDLSDREQDMRIKYWRGKPTKRYRRLLQKMNRGMNKKDTFLLQETLMECLAG</sequence>
<evidence type="ECO:0000313" key="1">
    <source>
        <dbReference type="EMBL" id="KKR04109.1"/>
    </source>
</evidence>
<reference evidence="1 2" key="1">
    <citation type="journal article" date="2015" name="Nature">
        <title>rRNA introns, odd ribosomes, and small enigmatic genomes across a large radiation of phyla.</title>
        <authorList>
            <person name="Brown C.T."/>
            <person name="Hug L.A."/>
            <person name="Thomas B.C."/>
            <person name="Sharon I."/>
            <person name="Castelle C.J."/>
            <person name="Singh A."/>
            <person name="Wilkins M.J."/>
            <person name="Williams K.H."/>
            <person name="Banfield J.F."/>
        </authorList>
    </citation>
    <scope>NUCLEOTIDE SEQUENCE [LARGE SCALE GENOMIC DNA]</scope>
</reference>
<protein>
    <submittedName>
        <fullName evidence="1">Uncharacterized protein</fullName>
    </submittedName>
</protein>
<comment type="caution">
    <text evidence="1">The sequence shown here is derived from an EMBL/GenBank/DDBJ whole genome shotgun (WGS) entry which is preliminary data.</text>
</comment>
<gene>
    <name evidence="1" type="ORF">UT30_C0012G0020</name>
</gene>
<dbReference type="EMBL" id="LBWG01000012">
    <property type="protein sequence ID" value="KKR04109.1"/>
    <property type="molecule type" value="Genomic_DNA"/>
</dbReference>
<proteinExistence type="predicted"/>
<name>A0A0G0MJC0_9BACT</name>
<dbReference type="AlphaFoldDB" id="A0A0G0MJC0"/>
<organism evidence="1 2">
    <name type="scientific">Candidatus Uhrbacteria bacterium GW2011_GWF2_39_13</name>
    <dbReference type="NCBI Taxonomy" id="1618995"/>
    <lineage>
        <taxon>Bacteria</taxon>
        <taxon>Candidatus Uhriibacteriota</taxon>
    </lineage>
</organism>
<evidence type="ECO:0000313" key="2">
    <source>
        <dbReference type="Proteomes" id="UP000033935"/>
    </source>
</evidence>
<dbReference type="Proteomes" id="UP000033935">
    <property type="component" value="Unassembled WGS sequence"/>
</dbReference>